<evidence type="ECO:0000256" key="1">
    <source>
        <dbReference type="ARBA" id="ARBA00004496"/>
    </source>
</evidence>
<dbReference type="Gene3D" id="1.20.58.1770">
    <property type="match status" value="1"/>
</dbReference>
<gene>
    <name evidence="9" type="ORF">BOX15_Mlig026765g1</name>
</gene>
<dbReference type="InterPro" id="IPR034743">
    <property type="entry name" value="RH1"/>
</dbReference>
<dbReference type="GO" id="GO:0008432">
    <property type="term" value="F:JUN kinase binding"/>
    <property type="evidence" value="ECO:0007669"/>
    <property type="project" value="TreeGrafter"/>
</dbReference>
<feature type="region of interest" description="Disordered" evidence="6">
    <location>
        <begin position="207"/>
        <end position="235"/>
    </location>
</feature>
<evidence type="ECO:0000313" key="10">
    <source>
        <dbReference type="Proteomes" id="UP000215902"/>
    </source>
</evidence>
<sequence length="594" mass="66180">MLDEEESSSLQGENLNHQSLAPGTSPAQQHQLKPSPLTMDAPMSDKVQSLASNIYTELESLMRRYDEDVVKELMPLVVSVLEGMERAISERRSQEAELEMLREDHDQLLAQFERERKERKSAEERLMQAEDAVAEERVRRLEERETAQSTARLLELKARNAHELASRLEEKEAEARREFQRLHERHSELLRSHTEHVDRTRAIMAANEQQQQQKLRRPFPSGRPHPSSDEPGVLVDSDEFADQPAADATSGQQPQEEPDLDDIDVIEQDEQGFVVPIAGAARTVDVEEDQDPDAECLLGYDDGEDIGFEFDEQYDGDDNSGHLLGVDREIENLIKENMDLIETKNALNIVKDDLIAKVDELTGEKELLREEADRLRNAKSSLKERVAALEEDNKSLREEIEKLKARLKAQQGGDDDDGSVPVSQRKRFTRVEMARILMERNEYKERLMELQDAVRYAELLRASRDRPDVGASDSRRTGGSGVWGFFNSLWSAVAADGDSSAADSAINSPEQQQQQQHTRSHPVAANVLFQPLLQTGDAGTNAGVEVGAGSGGAVGGAASVPRAELQLLPPKPPGTAQPKPLVLVPPAPTIDRGD</sequence>
<comment type="similarity">
    <text evidence="2">Belongs to the JIP scaffold family.</text>
</comment>
<dbReference type="PANTHER" id="PTHR13886">
    <property type="entry name" value="JNK/SAPK-ASSOCIATED PROTEIN"/>
    <property type="match status" value="1"/>
</dbReference>
<evidence type="ECO:0000259" key="8">
    <source>
        <dbReference type="PROSITE" id="PS51777"/>
    </source>
</evidence>
<dbReference type="STRING" id="282301.A0A267FHS2"/>
<dbReference type="GO" id="GO:0019894">
    <property type="term" value="F:kinesin binding"/>
    <property type="evidence" value="ECO:0007669"/>
    <property type="project" value="TreeGrafter"/>
</dbReference>
<dbReference type="EMBL" id="NIVC01001075">
    <property type="protein sequence ID" value="PAA72609.1"/>
    <property type="molecule type" value="Genomic_DNA"/>
</dbReference>
<evidence type="ECO:0000256" key="3">
    <source>
        <dbReference type="ARBA" id="ARBA00022490"/>
    </source>
</evidence>
<proteinExistence type="inferred from homology"/>
<dbReference type="InterPro" id="IPR032486">
    <property type="entry name" value="JIP_LZII"/>
</dbReference>
<dbReference type="PROSITE" id="PS51776">
    <property type="entry name" value="RH1"/>
    <property type="match status" value="1"/>
</dbReference>
<dbReference type="Pfam" id="PF09744">
    <property type="entry name" value="RH1"/>
    <property type="match status" value="1"/>
</dbReference>
<feature type="coiled-coil region" evidence="5">
    <location>
        <begin position="84"/>
        <end position="185"/>
    </location>
</feature>
<comment type="caution">
    <text evidence="9">The sequence shown here is derived from an EMBL/GenBank/DDBJ whole genome shotgun (WGS) entry which is preliminary data.</text>
</comment>
<feature type="domain" description="RH1" evidence="7">
    <location>
        <begin position="30"/>
        <end position="118"/>
    </location>
</feature>
<feature type="compositionally biased region" description="Polar residues" evidence="6">
    <location>
        <begin position="8"/>
        <end position="32"/>
    </location>
</feature>
<feature type="coiled-coil region" evidence="5">
    <location>
        <begin position="351"/>
        <end position="460"/>
    </location>
</feature>
<feature type="region of interest" description="Disordered" evidence="6">
    <location>
        <begin position="564"/>
        <end position="594"/>
    </location>
</feature>
<dbReference type="FunFam" id="1.20.5.1000:FF:000001">
    <property type="entry name" value="C-Jun-amino-terminal kinase-interacting protein 3 isoform X2"/>
    <property type="match status" value="1"/>
</dbReference>
<evidence type="ECO:0000313" key="9">
    <source>
        <dbReference type="EMBL" id="PAA72609.1"/>
    </source>
</evidence>
<dbReference type="PROSITE" id="PS51777">
    <property type="entry name" value="RH2"/>
    <property type="match status" value="1"/>
</dbReference>
<evidence type="ECO:0000256" key="6">
    <source>
        <dbReference type="SAM" id="MobiDB-lite"/>
    </source>
</evidence>
<name>A0A267FHS2_9PLAT</name>
<dbReference type="AlphaFoldDB" id="A0A267FHS2"/>
<protein>
    <recommendedName>
        <fullName evidence="11">RH1 domain-containing protein</fullName>
    </recommendedName>
</protein>
<dbReference type="GO" id="GO:0005737">
    <property type="term" value="C:cytoplasm"/>
    <property type="evidence" value="ECO:0007669"/>
    <property type="project" value="UniProtKB-SubCell"/>
</dbReference>
<accession>A0A267FHS2</accession>
<dbReference type="PANTHER" id="PTHR13886:SF4">
    <property type="entry name" value="JNK-INTERACTING PROTEIN 3"/>
    <property type="match status" value="1"/>
</dbReference>
<evidence type="ECO:0000256" key="2">
    <source>
        <dbReference type="ARBA" id="ARBA00009866"/>
    </source>
</evidence>
<dbReference type="Proteomes" id="UP000215902">
    <property type="component" value="Unassembled WGS sequence"/>
</dbReference>
<dbReference type="OrthoDB" id="10256043at2759"/>
<dbReference type="Gene3D" id="1.20.5.1000">
    <property type="entry name" value="arf6 gtpase in complex with a specific effector, jip4"/>
    <property type="match status" value="1"/>
</dbReference>
<organism evidence="9 10">
    <name type="scientific">Macrostomum lignano</name>
    <dbReference type="NCBI Taxonomy" id="282301"/>
    <lineage>
        <taxon>Eukaryota</taxon>
        <taxon>Metazoa</taxon>
        <taxon>Spiralia</taxon>
        <taxon>Lophotrochozoa</taxon>
        <taxon>Platyhelminthes</taxon>
        <taxon>Rhabditophora</taxon>
        <taxon>Macrostomorpha</taxon>
        <taxon>Macrostomida</taxon>
        <taxon>Macrostomidae</taxon>
        <taxon>Macrostomum</taxon>
    </lineage>
</organism>
<feature type="region of interest" description="Disordered" evidence="6">
    <location>
        <begin position="1"/>
        <end position="44"/>
    </location>
</feature>
<reference evidence="9 10" key="1">
    <citation type="submission" date="2017-06" db="EMBL/GenBank/DDBJ databases">
        <title>A platform for efficient transgenesis in Macrostomum lignano, a flatworm model organism for stem cell research.</title>
        <authorList>
            <person name="Berezikov E."/>
        </authorList>
    </citation>
    <scope>NUCLEOTIDE SEQUENCE [LARGE SCALE GENOMIC DNA]</scope>
    <source>
        <strain evidence="9">DV1</strain>
        <tissue evidence="9">Whole organism</tissue>
    </source>
</reference>
<dbReference type="Pfam" id="PF16471">
    <property type="entry name" value="JIP_LZII"/>
    <property type="match status" value="1"/>
</dbReference>
<dbReference type="GO" id="GO:0016192">
    <property type="term" value="P:vesicle-mediated transport"/>
    <property type="evidence" value="ECO:0007669"/>
    <property type="project" value="TreeGrafter"/>
</dbReference>
<feature type="region of interest" description="Disordered" evidence="6">
    <location>
        <begin position="500"/>
        <end position="520"/>
    </location>
</feature>
<evidence type="ECO:0000259" key="7">
    <source>
        <dbReference type="PROSITE" id="PS51776"/>
    </source>
</evidence>
<feature type="domain" description="RH2" evidence="8">
    <location>
        <begin position="425"/>
        <end position="501"/>
    </location>
</feature>
<keyword evidence="3" id="KW-0963">Cytoplasm</keyword>
<dbReference type="InterPro" id="IPR034744">
    <property type="entry name" value="RH2"/>
</dbReference>
<keyword evidence="4 5" id="KW-0175">Coiled coil</keyword>
<dbReference type="GO" id="GO:0005078">
    <property type="term" value="F:MAP-kinase scaffold activity"/>
    <property type="evidence" value="ECO:0007669"/>
    <property type="project" value="InterPro"/>
</dbReference>
<feature type="compositionally biased region" description="Low complexity" evidence="6">
    <location>
        <begin position="500"/>
        <end position="516"/>
    </location>
</feature>
<keyword evidence="10" id="KW-1185">Reference proteome</keyword>
<dbReference type="GO" id="GO:0030159">
    <property type="term" value="F:signaling receptor complex adaptor activity"/>
    <property type="evidence" value="ECO:0007669"/>
    <property type="project" value="TreeGrafter"/>
</dbReference>
<evidence type="ECO:0008006" key="11">
    <source>
        <dbReference type="Google" id="ProtNLM"/>
    </source>
</evidence>
<comment type="subcellular location">
    <subcellularLocation>
        <location evidence="1">Cytoplasm</location>
    </subcellularLocation>
</comment>
<evidence type="ECO:0000256" key="4">
    <source>
        <dbReference type="ARBA" id="ARBA00023054"/>
    </source>
</evidence>
<evidence type="ECO:0000256" key="5">
    <source>
        <dbReference type="SAM" id="Coils"/>
    </source>
</evidence>
<dbReference type="InterPro" id="IPR039911">
    <property type="entry name" value="JIP3/JIP4"/>
</dbReference>